<comment type="caution">
    <text evidence="2">The sequence shown here is derived from an EMBL/GenBank/DDBJ whole genome shotgun (WGS) entry which is preliminary data.</text>
</comment>
<dbReference type="AlphaFoldDB" id="A0AAW0AWJ8"/>
<organism evidence="2 3">
    <name type="scientific">Favolaschia claudopus</name>
    <dbReference type="NCBI Taxonomy" id="2862362"/>
    <lineage>
        <taxon>Eukaryota</taxon>
        <taxon>Fungi</taxon>
        <taxon>Dikarya</taxon>
        <taxon>Basidiomycota</taxon>
        <taxon>Agaricomycotina</taxon>
        <taxon>Agaricomycetes</taxon>
        <taxon>Agaricomycetidae</taxon>
        <taxon>Agaricales</taxon>
        <taxon>Marasmiineae</taxon>
        <taxon>Mycenaceae</taxon>
        <taxon>Favolaschia</taxon>
    </lineage>
</organism>
<dbReference type="Pfam" id="PF13668">
    <property type="entry name" value="Ferritin_2"/>
    <property type="match status" value="1"/>
</dbReference>
<dbReference type="PANTHER" id="PTHR31694:SF26">
    <property type="entry name" value="OS05G0151100 PROTEIN"/>
    <property type="match status" value="1"/>
</dbReference>
<dbReference type="Proteomes" id="UP001362999">
    <property type="component" value="Unassembled WGS sequence"/>
</dbReference>
<dbReference type="SUPFAM" id="SSF47240">
    <property type="entry name" value="Ferritin-like"/>
    <property type="match status" value="1"/>
</dbReference>
<feature type="chain" id="PRO_5044024332" evidence="1">
    <location>
        <begin position="22"/>
        <end position="303"/>
    </location>
</feature>
<protein>
    <submittedName>
        <fullName evidence="2">Protein rds1</fullName>
    </submittedName>
</protein>
<dbReference type="InterPro" id="IPR052965">
    <property type="entry name" value="Pigment-catalase-like"/>
</dbReference>
<dbReference type="InterPro" id="IPR009078">
    <property type="entry name" value="Ferritin-like_SF"/>
</dbReference>
<gene>
    <name evidence="2" type="ORF">R3P38DRAFT_3274941</name>
</gene>
<keyword evidence="1" id="KW-0732">Signal</keyword>
<accession>A0AAW0AWJ8</accession>
<dbReference type="EMBL" id="JAWWNJ010000047">
    <property type="protein sequence ID" value="KAK7017752.1"/>
    <property type="molecule type" value="Genomic_DNA"/>
</dbReference>
<dbReference type="PANTHER" id="PTHR31694">
    <property type="entry name" value="DESICCATION-LIKE PROTEIN"/>
    <property type="match status" value="1"/>
</dbReference>
<reference evidence="2 3" key="1">
    <citation type="journal article" date="2024" name="J Genomics">
        <title>Draft genome sequencing and assembly of Favolaschia claudopus CIRM-BRFM 2984 isolated from oak limbs.</title>
        <authorList>
            <person name="Navarro D."/>
            <person name="Drula E."/>
            <person name="Chaduli D."/>
            <person name="Cazenave R."/>
            <person name="Ahrendt S."/>
            <person name="Wang J."/>
            <person name="Lipzen A."/>
            <person name="Daum C."/>
            <person name="Barry K."/>
            <person name="Grigoriev I.V."/>
            <person name="Favel A."/>
            <person name="Rosso M.N."/>
            <person name="Martin F."/>
        </authorList>
    </citation>
    <scope>NUCLEOTIDE SEQUENCE [LARGE SCALE GENOMIC DNA]</scope>
    <source>
        <strain evidence="2 3">CIRM-BRFM 2984</strain>
    </source>
</reference>
<proteinExistence type="predicted"/>
<evidence type="ECO:0000313" key="2">
    <source>
        <dbReference type="EMBL" id="KAK7017752.1"/>
    </source>
</evidence>
<keyword evidence="3" id="KW-1185">Reference proteome</keyword>
<name>A0AAW0AWJ8_9AGAR</name>
<dbReference type="CDD" id="cd00657">
    <property type="entry name" value="Ferritin_like"/>
    <property type="match status" value="1"/>
</dbReference>
<sequence>MKYSLALHFVACLTSSLLVSAAPSKRDVSDPQVLNFALTLEHLEATFYKQGLDKFSADAFKAAGFSDWVRNRFEQIQAHEAEHVTFLSTALKSAGADAVAPCEYNFPMPDVHSFVATSMTLEAVGSAAYTGGAQLISNKDYLTAAASILTVEGRHTAWINSAINKFSAWDTAFQTALDPNQIFTLASGFITSCPDSNAAALPPLKAYSALAVSPDVHPGKTTTLTFAAPTSYSTEKLFAAFISGIGAPIFVPVEEGNEVKVPDGLLGVVFCVITKDGEKVDDSTMVAGPAILNFQFDSMENVA</sequence>
<evidence type="ECO:0000256" key="1">
    <source>
        <dbReference type="SAM" id="SignalP"/>
    </source>
</evidence>
<evidence type="ECO:0000313" key="3">
    <source>
        <dbReference type="Proteomes" id="UP001362999"/>
    </source>
</evidence>
<feature type="signal peptide" evidence="1">
    <location>
        <begin position="1"/>
        <end position="21"/>
    </location>
</feature>